<protein>
    <submittedName>
        <fullName evidence="1">Orf73 protein</fullName>
    </submittedName>
</protein>
<reference evidence="1" key="2">
    <citation type="journal article" date="1998" name="Microbiology (Mosc.)">
        <title>The conjugative plasmid pSG5 from Streptomyces ghanaensis DSM2932 differs in its transfer functions from other Streptomyces rolling circle type plasmids.</title>
        <authorList>
            <person name="Maas R.M."/>
            <person name="Goetz J."/>
            <person name="Wohlleben W."/>
            <person name="Muth G."/>
        </authorList>
    </citation>
    <scope>NUCLEOTIDE SEQUENCE</scope>
    <source>
        <strain evidence="1">DSM2932</strain>
        <plasmid evidence="1">pSG5</plasmid>
    </source>
</reference>
<name>O70030_STRVD</name>
<reference evidence="1" key="1">
    <citation type="journal article" date="1995" name="Plasmid">
        <title>Streptomyces ghanaensis plasmid pSG5: nucleotide sequence analysis of the self-transmissible minimal replicon and characterization of the replication mode.</title>
        <authorList>
            <person name="Muth G."/>
            <person name="Farr M."/>
            <person name="Hartmann V."/>
            <person name="Wohlleben W."/>
        </authorList>
    </citation>
    <scope>NUCLEOTIDE SEQUENCE [LARGE SCALE GENOMIC DNA]</scope>
    <source>
        <strain evidence="1">DSM2932</strain>
        <plasmid evidence="1">pSG5</plasmid>
    </source>
</reference>
<geneLocation type="plasmid" evidence="1">
    <name>pSG5</name>
</geneLocation>
<accession>O70030</accession>
<keyword evidence="1" id="KW-0614">Plasmid</keyword>
<gene>
    <name evidence="1" type="primary">orf73</name>
</gene>
<proteinExistence type="predicted"/>
<reference evidence="1" key="3">
    <citation type="submission" date="2007-01" db="EMBL/GenBank/DDBJ databases">
        <authorList>
            <person name="Muth G."/>
        </authorList>
    </citation>
    <scope>NUCLEOTIDE SEQUENCE</scope>
    <source>
        <strain evidence="1">DSM2932</strain>
        <plasmid evidence="1">pSG5</plasmid>
    </source>
</reference>
<dbReference type="RefSeq" id="WP_011815244.1">
    <property type="nucleotide sequence ID" value="NC_008792.1"/>
</dbReference>
<evidence type="ECO:0000313" key="1">
    <source>
        <dbReference type="EMBL" id="CAA56758.1"/>
    </source>
</evidence>
<sequence>MTAQPTVIARFLTLAAEITGDHTITVDVTTDAGWATADCTACPAQSRTRDLHDRALPWAEKHSAACRAIPANR</sequence>
<dbReference type="EMBL" id="X80774">
    <property type="protein sequence ID" value="CAA56758.1"/>
    <property type="molecule type" value="Genomic_DNA"/>
</dbReference>
<organism evidence="1">
    <name type="scientific">Streptomyces viridosporus</name>
    <dbReference type="NCBI Taxonomy" id="67581"/>
    <lineage>
        <taxon>Bacteria</taxon>
        <taxon>Bacillati</taxon>
        <taxon>Actinomycetota</taxon>
        <taxon>Actinomycetes</taxon>
        <taxon>Kitasatosporales</taxon>
        <taxon>Streptomycetaceae</taxon>
        <taxon>Streptomyces</taxon>
    </lineage>
</organism>
<dbReference type="AlphaFoldDB" id="O70030"/>